<keyword evidence="3" id="KW-0411">Iron-sulfur</keyword>
<dbReference type="SFLD" id="SFLDG01082">
    <property type="entry name" value="B12-binding_domain_containing"/>
    <property type="match status" value="1"/>
</dbReference>
<evidence type="ECO:0000313" key="5">
    <source>
        <dbReference type="EMBL" id="OJJ25420.1"/>
    </source>
</evidence>
<comment type="function">
    <text evidence="3">Probably acts as a heme chaperone, transferring heme to an unknown acceptor. Binds one molecule of heme per monomer, possibly covalently. Binds 1 [4Fe-4S] cluster. The cluster is coordinated with 3 cysteines and an exchangeable S-adenosyl-L-methionine.</text>
</comment>
<accession>A0A1L9QRV0</accession>
<evidence type="ECO:0000313" key="6">
    <source>
        <dbReference type="Proteomes" id="UP000183940"/>
    </source>
</evidence>
<protein>
    <recommendedName>
        <fullName evidence="2 3">Heme chaperone HemW</fullName>
    </recommendedName>
</protein>
<dbReference type="SMART" id="SM00729">
    <property type="entry name" value="Elp3"/>
    <property type="match status" value="1"/>
</dbReference>
<dbReference type="GO" id="GO:0005737">
    <property type="term" value="C:cytoplasm"/>
    <property type="evidence" value="ECO:0007669"/>
    <property type="project" value="UniProtKB-SubCell"/>
</dbReference>
<comment type="similarity">
    <text evidence="1">Belongs to the anaerobic coproporphyrinogen-III oxidase family. HemW subfamily.</text>
</comment>
<name>A0A1L9QRV0_9CYAN</name>
<evidence type="ECO:0000259" key="4">
    <source>
        <dbReference type="PROSITE" id="PS51918"/>
    </source>
</evidence>
<dbReference type="PANTHER" id="PTHR13932">
    <property type="entry name" value="COPROPORPHYRINIGEN III OXIDASE"/>
    <property type="match status" value="1"/>
</dbReference>
<dbReference type="GO" id="GO:0006779">
    <property type="term" value="P:porphyrin-containing compound biosynthetic process"/>
    <property type="evidence" value="ECO:0007669"/>
    <property type="project" value="InterPro"/>
</dbReference>
<gene>
    <name evidence="5" type="ORF">BI308_11545</name>
</gene>
<evidence type="ECO:0000256" key="1">
    <source>
        <dbReference type="ARBA" id="ARBA00006100"/>
    </source>
</evidence>
<dbReference type="Gene3D" id="3.30.750.200">
    <property type="match status" value="1"/>
</dbReference>
<keyword evidence="3" id="KW-0963">Cytoplasm</keyword>
<keyword evidence="3" id="KW-0004">4Fe-4S</keyword>
<dbReference type="PROSITE" id="PS51918">
    <property type="entry name" value="RADICAL_SAM"/>
    <property type="match status" value="1"/>
</dbReference>
<evidence type="ECO:0000256" key="3">
    <source>
        <dbReference type="RuleBase" id="RU364116"/>
    </source>
</evidence>
<dbReference type="Proteomes" id="UP000183940">
    <property type="component" value="Unassembled WGS sequence"/>
</dbReference>
<dbReference type="PANTHER" id="PTHR13932:SF5">
    <property type="entry name" value="RADICAL S-ADENOSYL METHIONINE DOMAIN-CONTAINING PROTEIN 1, MITOCHONDRIAL"/>
    <property type="match status" value="1"/>
</dbReference>
<dbReference type="SFLD" id="SFLDF00562">
    <property type="entry name" value="HemN-like__clustered_with_heat"/>
    <property type="match status" value="1"/>
</dbReference>
<dbReference type="SFLD" id="SFLDF00288">
    <property type="entry name" value="HemN-like__clustered_with_nucl"/>
    <property type="match status" value="1"/>
</dbReference>
<dbReference type="InterPro" id="IPR006638">
    <property type="entry name" value="Elp3/MiaA/NifB-like_rSAM"/>
</dbReference>
<keyword evidence="3" id="KW-0143">Chaperone</keyword>
<dbReference type="InterPro" id="IPR058240">
    <property type="entry name" value="rSAM_sf"/>
</dbReference>
<dbReference type="InterPro" id="IPR010723">
    <property type="entry name" value="HemN_C"/>
</dbReference>
<dbReference type="Pfam" id="PF06969">
    <property type="entry name" value="HemN_C"/>
    <property type="match status" value="1"/>
</dbReference>
<proteinExistence type="inferred from homology"/>
<dbReference type="NCBIfam" id="TIGR00539">
    <property type="entry name" value="hemN_rel"/>
    <property type="match status" value="1"/>
</dbReference>
<dbReference type="InterPro" id="IPR007197">
    <property type="entry name" value="rSAM"/>
</dbReference>
<keyword evidence="3" id="KW-0408">Iron</keyword>
<keyword evidence="6" id="KW-1185">Reference proteome</keyword>
<dbReference type="GO" id="GO:0046872">
    <property type="term" value="F:metal ion binding"/>
    <property type="evidence" value="ECO:0007669"/>
    <property type="project" value="UniProtKB-UniRule"/>
</dbReference>
<organism evidence="5 6">
    <name type="scientific">Roseofilum reptotaenium AO1-A</name>
    <dbReference type="NCBI Taxonomy" id="1925591"/>
    <lineage>
        <taxon>Bacteria</taxon>
        <taxon>Bacillati</taxon>
        <taxon>Cyanobacteriota</taxon>
        <taxon>Cyanophyceae</taxon>
        <taxon>Desertifilales</taxon>
        <taxon>Desertifilaceae</taxon>
        <taxon>Roseofilum</taxon>
    </lineage>
</organism>
<feature type="domain" description="Radical SAM core" evidence="4">
    <location>
        <begin position="6"/>
        <end position="247"/>
    </location>
</feature>
<dbReference type="GO" id="GO:0004109">
    <property type="term" value="F:coproporphyrinogen oxidase activity"/>
    <property type="evidence" value="ECO:0007669"/>
    <property type="project" value="InterPro"/>
</dbReference>
<keyword evidence="3" id="KW-0949">S-adenosyl-L-methionine</keyword>
<keyword evidence="3" id="KW-0479">Metal-binding</keyword>
<dbReference type="AlphaFoldDB" id="A0A1L9QRV0"/>
<dbReference type="SFLD" id="SFLDG01065">
    <property type="entry name" value="anaerobic_coproporphyrinogen-I"/>
    <property type="match status" value="2"/>
</dbReference>
<comment type="subcellular location">
    <subcellularLocation>
        <location evidence="3">Cytoplasm</location>
    </subcellularLocation>
</comment>
<dbReference type="SFLD" id="SFLDS00029">
    <property type="entry name" value="Radical_SAM"/>
    <property type="match status" value="2"/>
</dbReference>
<dbReference type="InterPro" id="IPR004559">
    <property type="entry name" value="HemW-like"/>
</dbReference>
<dbReference type="EMBL" id="MLAW01000017">
    <property type="protein sequence ID" value="OJJ25420.1"/>
    <property type="molecule type" value="Genomic_DNA"/>
</dbReference>
<comment type="caution">
    <text evidence="5">The sequence shown here is derived from an EMBL/GenBank/DDBJ whole genome shotgun (WGS) entry which is preliminary data.</text>
</comment>
<evidence type="ECO:0000256" key="2">
    <source>
        <dbReference type="ARBA" id="ARBA00017228"/>
    </source>
</evidence>
<reference evidence="5" key="1">
    <citation type="submission" date="2016-10" db="EMBL/GenBank/DDBJ databases">
        <title>CRISPR-Cas defence system in Roseofilum reptotaenium: evidence of a bacteriophage-cyanobacterium arms race in the coral black band disease.</title>
        <authorList>
            <person name="Buerger P."/>
            <person name="Wood-Charlson E.M."/>
            <person name="Weynberg K.D."/>
            <person name="Willis B."/>
            <person name="Van Oppen M.J."/>
        </authorList>
    </citation>
    <scope>NUCLEOTIDE SEQUENCE [LARGE SCALE GENOMIC DNA]</scope>
    <source>
        <strain evidence="5">AO1-A</strain>
    </source>
</reference>
<dbReference type="Pfam" id="PF04055">
    <property type="entry name" value="Radical_SAM"/>
    <property type="match status" value="1"/>
</dbReference>
<dbReference type="InterPro" id="IPR034505">
    <property type="entry name" value="Coproporphyrinogen-III_oxidase"/>
</dbReference>
<keyword evidence="3" id="KW-0349">Heme</keyword>
<dbReference type="STRING" id="1925591.BI308_11545"/>
<dbReference type="GO" id="GO:0051539">
    <property type="term" value="F:4 iron, 4 sulfur cluster binding"/>
    <property type="evidence" value="ECO:0007669"/>
    <property type="project" value="UniProtKB-UniRule"/>
</dbReference>
<sequence>MEHQEQSLVIPRSAYLHIPFCRRRCFYCDFAISVVGDRRWGDNSPAISHYIEVLSSEIEQTPPRGSSLETVFFGGGTPSLLSVSQLEQLLNTLERHFGLTSTAEISMEIDPGTFDLKKLQGFLALGVNRISLGVQSFDNQLLKLCGRSHTVNEIYQAIGWLHQAQVDNFSIDLISGLPEQTSEQWQKTLQIALDISPPHLSIYDLIIEPMTVFERRYEAGKLILPSDDSSAQFYRLTSQILRQAGYDHYEISNYARPGYHCRHNRVYWHNQSYYGWGMGAASYIDGIRFIRPRTRKTYYQWLQDGGVMDTPPLSSTEEFLETLMLGLRLAEGLSLKTLTHQFGYPPLQQLSPSWYPYYQQGWINLNTPNGQPWLPGQPLPSTGQISLSDPEGFLFSNTVLAEMFQVFS</sequence>
<dbReference type="SUPFAM" id="SSF102114">
    <property type="entry name" value="Radical SAM enzymes"/>
    <property type="match status" value="1"/>
</dbReference>
<dbReference type="CDD" id="cd01335">
    <property type="entry name" value="Radical_SAM"/>
    <property type="match status" value="1"/>
</dbReference>